<feature type="compositionally biased region" description="Basic and acidic residues" evidence="1">
    <location>
        <begin position="92"/>
        <end position="105"/>
    </location>
</feature>
<evidence type="ECO:0000256" key="1">
    <source>
        <dbReference type="SAM" id="MobiDB-lite"/>
    </source>
</evidence>
<evidence type="ECO:0000313" key="3">
    <source>
        <dbReference type="Proteomes" id="UP000823775"/>
    </source>
</evidence>
<accession>A0ABS8TL64</accession>
<feature type="region of interest" description="Disordered" evidence="1">
    <location>
        <begin position="121"/>
        <end position="141"/>
    </location>
</feature>
<gene>
    <name evidence="2" type="ORF">HAX54_012739</name>
</gene>
<evidence type="ECO:0000313" key="2">
    <source>
        <dbReference type="EMBL" id="MCD7471938.1"/>
    </source>
</evidence>
<dbReference type="Proteomes" id="UP000823775">
    <property type="component" value="Unassembled WGS sequence"/>
</dbReference>
<sequence>TMTRRDESCRGTMTQTVVSHPVDFFLRFNEWYNDGLLEGPKLVTDTQSKPAALHVRVKVRKERNLVHGREEIEEIGHGTTNSRELGIQDKSTQSEHRDTSRTLNEQDHVYKLKKALYGLKQAPRHGMTSSQLMDSGTTGGR</sequence>
<comment type="caution">
    <text evidence="2">The sequence shown here is derived from an EMBL/GenBank/DDBJ whole genome shotgun (WGS) entry which is preliminary data.</text>
</comment>
<keyword evidence="3" id="KW-1185">Reference proteome</keyword>
<proteinExistence type="predicted"/>
<dbReference type="EMBL" id="JACEIK010001748">
    <property type="protein sequence ID" value="MCD7471938.1"/>
    <property type="molecule type" value="Genomic_DNA"/>
</dbReference>
<organism evidence="2 3">
    <name type="scientific">Datura stramonium</name>
    <name type="common">Jimsonweed</name>
    <name type="synonym">Common thornapple</name>
    <dbReference type="NCBI Taxonomy" id="4076"/>
    <lineage>
        <taxon>Eukaryota</taxon>
        <taxon>Viridiplantae</taxon>
        <taxon>Streptophyta</taxon>
        <taxon>Embryophyta</taxon>
        <taxon>Tracheophyta</taxon>
        <taxon>Spermatophyta</taxon>
        <taxon>Magnoliopsida</taxon>
        <taxon>eudicotyledons</taxon>
        <taxon>Gunneridae</taxon>
        <taxon>Pentapetalae</taxon>
        <taxon>asterids</taxon>
        <taxon>lamiids</taxon>
        <taxon>Solanales</taxon>
        <taxon>Solanaceae</taxon>
        <taxon>Solanoideae</taxon>
        <taxon>Datureae</taxon>
        <taxon>Datura</taxon>
    </lineage>
</organism>
<name>A0ABS8TL64_DATST</name>
<feature type="compositionally biased region" description="Polar residues" evidence="1">
    <location>
        <begin position="127"/>
        <end position="141"/>
    </location>
</feature>
<evidence type="ECO:0008006" key="4">
    <source>
        <dbReference type="Google" id="ProtNLM"/>
    </source>
</evidence>
<reference evidence="2 3" key="1">
    <citation type="journal article" date="2021" name="BMC Genomics">
        <title>Datura genome reveals duplications of psychoactive alkaloid biosynthetic genes and high mutation rate following tissue culture.</title>
        <authorList>
            <person name="Rajewski A."/>
            <person name="Carter-House D."/>
            <person name="Stajich J."/>
            <person name="Litt A."/>
        </authorList>
    </citation>
    <scope>NUCLEOTIDE SEQUENCE [LARGE SCALE GENOMIC DNA]</scope>
    <source>
        <strain evidence="2">AR-01</strain>
    </source>
</reference>
<feature type="region of interest" description="Disordered" evidence="1">
    <location>
        <begin position="69"/>
        <end position="105"/>
    </location>
</feature>
<protein>
    <recommendedName>
        <fullName evidence="4">Reverse transcriptase domain-containing protein</fullName>
    </recommendedName>
</protein>
<feature type="non-terminal residue" evidence="2">
    <location>
        <position position="1"/>
    </location>
</feature>